<keyword evidence="6" id="KW-1185">Reference proteome</keyword>
<dbReference type="InterPro" id="IPR006671">
    <property type="entry name" value="Cyclin_N"/>
</dbReference>
<feature type="region of interest" description="Disordered" evidence="2">
    <location>
        <begin position="153"/>
        <end position="181"/>
    </location>
</feature>
<feature type="domain" description="Cyclin N-terminal" evidence="3">
    <location>
        <begin position="245"/>
        <end position="349"/>
    </location>
</feature>
<dbReference type="Pfam" id="PF02984">
    <property type="entry name" value="Cyclin_C"/>
    <property type="match status" value="1"/>
</dbReference>
<dbReference type="PANTHER" id="PTHR10177">
    <property type="entry name" value="CYCLINS"/>
    <property type="match status" value="1"/>
</dbReference>
<name>A0A068YMD6_ECHMU</name>
<dbReference type="Gene3D" id="1.10.472.10">
    <property type="entry name" value="Cyclin-like"/>
    <property type="match status" value="2"/>
</dbReference>
<dbReference type="AlphaFoldDB" id="A0A068YMD6"/>
<evidence type="ECO:0000313" key="5">
    <source>
        <dbReference type="EMBL" id="CDS43335.1"/>
    </source>
</evidence>
<dbReference type="Pfam" id="PF00134">
    <property type="entry name" value="Cyclin_N"/>
    <property type="match status" value="1"/>
</dbReference>
<gene>
    <name evidence="5" type="ORF">EmuJ_001108800</name>
</gene>
<evidence type="ECO:0000256" key="1">
    <source>
        <dbReference type="ARBA" id="ARBA00023127"/>
    </source>
</evidence>
<organism evidence="5 6">
    <name type="scientific">Echinococcus multilocularis</name>
    <name type="common">Fox tapeworm</name>
    <dbReference type="NCBI Taxonomy" id="6211"/>
    <lineage>
        <taxon>Eukaryota</taxon>
        <taxon>Metazoa</taxon>
        <taxon>Spiralia</taxon>
        <taxon>Lophotrochozoa</taxon>
        <taxon>Platyhelminthes</taxon>
        <taxon>Cestoda</taxon>
        <taxon>Eucestoda</taxon>
        <taxon>Cyclophyllidea</taxon>
        <taxon>Taeniidae</taxon>
        <taxon>Echinococcus</taxon>
    </lineage>
</organism>
<feature type="domain" description="Cyclin C-terminal" evidence="4">
    <location>
        <begin position="359"/>
        <end position="469"/>
    </location>
</feature>
<dbReference type="EMBL" id="LN902848">
    <property type="protein sequence ID" value="CDS43335.1"/>
    <property type="molecule type" value="Genomic_DNA"/>
</dbReference>
<dbReference type="Proteomes" id="UP000017246">
    <property type="component" value="Unassembled WGS sequence"/>
</dbReference>
<dbReference type="OMA" id="CAYHRIT"/>
<dbReference type="eggNOG" id="KOG0654">
    <property type="taxonomic scope" value="Eukaryota"/>
</dbReference>
<dbReference type="InterPro" id="IPR036915">
    <property type="entry name" value="Cyclin-like_sf"/>
</dbReference>
<evidence type="ECO:0000259" key="4">
    <source>
        <dbReference type="Pfam" id="PF02984"/>
    </source>
</evidence>
<dbReference type="InterPro" id="IPR039361">
    <property type="entry name" value="Cyclin"/>
</dbReference>
<evidence type="ECO:0000256" key="2">
    <source>
        <dbReference type="SAM" id="MobiDB-lite"/>
    </source>
</evidence>
<feature type="compositionally biased region" description="Polar residues" evidence="2">
    <location>
        <begin position="10"/>
        <end position="20"/>
    </location>
</feature>
<evidence type="ECO:0000259" key="3">
    <source>
        <dbReference type="Pfam" id="PF00134"/>
    </source>
</evidence>
<reference evidence="5" key="2">
    <citation type="submission" date="2015-11" db="EMBL/GenBank/DDBJ databases">
        <authorList>
            <person name="Zhang Y."/>
            <person name="Guo Z."/>
        </authorList>
    </citation>
    <scope>NUCLEOTIDE SEQUENCE</scope>
</reference>
<dbReference type="InterPro" id="IPR004367">
    <property type="entry name" value="Cyclin_C-dom"/>
</dbReference>
<sequence>MSNDGKRCGTDSSKCNPQASRNDECSPRGGRCNQGASPSRGHSITRRPRSINGEQRRSNPDTCHQEGALGGGQESAPAPKGGRKSDPKPANFITSPNPGIGEVWKAGTCDDVHGFNLAQGRKSDPAPAKYITSPNPGIGEAWKAGTATNTSGFCNTESSLPRFRDSSGPEGGSGRNSNYLGLVETNPPACTEEQQLNDFPLCTEGPAPETQDLISPYLLTEDKVVPLERSDIEEDYDLMKNYKNDFLLRSKLTPALRAALFDWLTTIQVYMAFDTTTLHTAALLVDRYTWTHIVIGRQYLLVTLAAFLAAANLTSQTFNEADLIDLLLQLSNNTFKKLELCNMNLELRQDLVSALLQATPHHFLKNCMLAMDDVFANDDRRRFVALCLYCFDLGLLDWELAKYPASMKCAAVVYLVRKILRNYCTCLHGGLHDTNSGCAYHRITPWSLELLKAIHHEDTPELHEVANIYLEKLNEAQFLINLDNPECVPDCASPFEAAFRKHSDPAYLRISVERIRTMPFMKT</sequence>
<reference evidence="5" key="1">
    <citation type="journal article" date="2013" name="Nature">
        <title>The genomes of four tapeworm species reveal adaptations to parasitism.</title>
        <authorList>
            <person name="Tsai I.J."/>
            <person name="Zarowiecki M."/>
            <person name="Holroyd N."/>
            <person name="Garciarrubio A."/>
            <person name="Sanchez-Flores A."/>
            <person name="Brooks K.L."/>
            <person name="Tracey A."/>
            <person name="Bobes R.J."/>
            <person name="Fragoso G."/>
            <person name="Sciutto E."/>
            <person name="Aslett M."/>
            <person name="Beasley H."/>
            <person name="Bennett H.M."/>
            <person name="Cai J."/>
            <person name="Camicia F."/>
            <person name="Clark R."/>
            <person name="Cucher M."/>
            <person name="De Silva N."/>
            <person name="Day T.A."/>
            <person name="Deplazes P."/>
            <person name="Estrada K."/>
            <person name="Fernandez C."/>
            <person name="Holland P.W."/>
            <person name="Hou J."/>
            <person name="Hu S."/>
            <person name="Huckvale T."/>
            <person name="Hung S.S."/>
            <person name="Kamenetzky L."/>
            <person name="Keane J.A."/>
            <person name="Kiss F."/>
            <person name="Koziol U."/>
            <person name="Lambert O."/>
            <person name="Liu K."/>
            <person name="Luo X."/>
            <person name="Luo Y."/>
            <person name="Macchiaroli N."/>
            <person name="Nichol S."/>
            <person name="Paps J."/>
            <person name="Parkinson J."/>
            <person name="Pouchkina-Stantcheva N."/>
            <person name="Riddiford N."/>
            <person name="Rosenzvit M."/>
            <person name="Salinas G."/>
            <person name="Wasmuth J.D."/>
            <person name="Zamanian M."/>
            <person name="Zheng Y."/>
            <person name="Cai X."/>
            <person name="Soberon X."/>
            <person name="Olson P.D."/>
            <person name="Laclette J.P."/>
            <person name="Brehm K."/>
            <person name="Berriman M."/>
            <person name="Garciarrubio A."/>
            <person name="Bobes R.J."/>
            <person name="Fragoso G."/>
            <person name="Sanchez-Flores A."/>
            <person name="Estrada K."/>
            <person name="Cevallos M.A."/>
            <person name="Morett E."/>
            <person name="Gonzalez V."/>
            <person name="Portillo T."/>
            <person name="Ochoa-Leyva A."/>
            <person name="Jose M.V."/>
            <person name="Sciutto E."/>
            <person name="Landa A."/>
            <person name="Jimenez L."/>
            <person name="Valdes V."/>
            <person name="Carrero J.C."/>
            <person name="Larralde C."/>
            <person name="Morales-Montor J."/>
            <person name="Limon-Lason J."/>
            <person name="Soberon X."/>
            <person name="Laclette J.P."/>
        </authorList>
    </citation>
    <scope>NUCLEOTIDE SEQUENCE [LARGE SCALE GENOMIC DNA]</scope>
</reference>
<proteinExistence type="predicted"/>
<keyword evidence="1" id="KW-0195">Cyclin</keyword>
<evidence type="ECO:0000313" key="6">
    <source>
        <dbReference type="Proteomes" id="UP000017246"/>
    </source>
</evidence>
<feature type="region of interest" description="Disordered" evidence="2">
    <location>
        <begin position="1"/>
        <end position="105"/>
    </location>
</feature>
<dbReference type="STRING" id="6211.A0A068YMD6"/>
<dbReference type="SUPFAM" id="SSF47954">
    <property type="entry name" value="Cyclin-like"/>
    <property type="match status" value="2"/>
</dbReference>
<protein>
    <submittedName>
        <fullName evidence="5">Cyclins</fullName>
    </submittedName>
</protein>
<dbReference type="OrthoDB" id="10287160at2759"/>
<accession>A0A068YMD6</accession>